<comment type="caution">
    <text evidence="1">The sequence shown here is derived from an EMBL/GenBank/DDBJ whole genome shotgun (WGS) entry which is preliminary data.</text>
</comment>
<keyword evidence="2" id="KW-1185">Reference proteome</keyword>
<name>A0A7W4QE78_9GAMM</name>
<sequence length="90" mass="10267">MQHRSTQARFTGPTWTSCRCVIKGKWKLIYYPKSSRYHLFNLESDPNELSDLAHDPANKALIQELFSTLSSLQSELGDPYVPPPMAMPAR</sequence>
<organism evidence="1 2">
    <name type="scientific">Aquipseudomonas ullengensis</name>
    <dbReference type="NCBI Taxonomy" id="2759166"/>
    <lineage>
        <taxon>Bacteria</taxon>
        <taxon>Pseudomonadati</taxon>
        <taxon>Pseudomonadota</taxon>
        <taxon>Gammaproteobacteria</taxon>
        <taxon>Pseudomonadales</taxon>
        <taxon>Pseudomonadaceae</taxon>
        <taxon>Aquipseudomonas</taxon>
    </lineage>
</organism>
<dbReference type="Proteomes" id="UP000542720">
    <property type="component" value="Unassembled WGS sequence"/>
</dbReference>
<protein>
    <submittedName>
        <fullName evidence="1">DUF4976 domain-containing protein</fullName>
    </submittedName>
</protein>
<evidence type="ECO:0000313" key="2">
    <source>
        <dbReference type="Proteomes" id="UP000542720"/>
    </source>
</evidence>
<evidence type="ECO:0000313" key="1">
    <source>
        <dbReference type="EMBL" id="MBB2496861.1"/>
    </source>
</evidence>
<dbReference type="EMBL" id="JACJUD010000006">
    <property type="protein sequence ID" value="MBB2496861.1"/>
    <property type="molecule type" value="Genomic_DNA"/>
</dbReference>
<gene>
    <name evidence="1" type="ORF">H3H51_17700</name>
</gene>
<dbReference type="InterPro" id="IPR017850">
    <property type="entry name" value="Alkaline_phosphatase_core_sf"/>
</dbReference>
<reference evidence="1 2" key="1">
    <citation type="submission" date="2020-08" db="EMBL/GenBank/DDBJ databases">
        <authorList>
            <person name="Kim C.M."/>
        </authorList>
    </citation>
    <scope>NUCLEOTIDE SEQUENCE [LARGE SCALE GENOMIC DNA]</scope>
    <source>
        <strain evidence="1 2">UL070</strain>
    </source>
</reference>
<proteinExistence type="predicted"/>
<dbReference type="AlphaFoldDB" id="A0A7W4QE78"/>
<dbReference type="SUPFAM" id="SSF53649">
    <property type="entry name" value="Alkaline phosphatase-like"/>
    <property type="match status" value="1"/>
</dbReference>
<accession>A0A7W4QE78</accession>
<dbReference type="Gene3D" id="3.40.720.10">
    <property type="entry name" value="Alkaline Phosphatase, subunit A"/>
    <property type="match status" value="1"/>
</dbReference>